<accession>A0A9P0VMU3</accession>
<comment type="subunit">
    <text evidence="3">Binds to multiple calmodulin (CaM) in the presence of Ca(2+) and CaM-like proteins.</text>
</comment>
<comment type="similarity">
    <text evidence="2">Belongs to the IQD family.</text>
</comment>
<dbReference type="PROSITE" id="PS50096">
    <property type="entry name" value="IQ"/>
    <property type="match status" value="2"/>
</dbReference>
<dbReference type="CDD" id="cd23767">
    <property type="entry name" value="IQCD"/>
    <property type="match status" value="1"/>
</dbReference>
<proteinExistence type="inferred from homology"/>
<reference evidence="6" key="1">
    <citation type="submission" date="2022-07" db="EMBL/GenBank/DDBJ databases">
        <authorList>
            <person name="Macas J."/>
            <person name="Novak P."/>
            <person name="Neumann P."/>
        </authorList>
    </citation>
    <scope>NUCLEOTIDE SEQUENCE</scope>
</reference>
<feature type="region of interest" description="Disordered" evidence="4">
    <location>
        <begin position="18"/>
        <end position="38"/>
    </location>
</feature>
<dbReference type="SMART" id="SM00015">
    <property type="entry name" value="IQ"/>
    <property type="match status" value="2"/>
</dbReference>
<keyword evidence="1" id="KW-0112">Calmodulin-binding</keyword>
<sequence length="354" mass="39252">MGKAIRWLKGLFGMKKDREKRPRKFSNSHDNVHAEDSSWLRSEQNKHAIAVAAATAAAADAAVAAAQAAVAVVRLTSQGRGVVFNLGRENQAALRIQSVFRGYLAKRALRALKGLVKIQALVRGYLVRKRTAATLHSMQALIRAQSAARSRRARRSVNGDRLPPETRARKSIERFDECRSAFHSRRLSASSYDTSFNGGLDESPKIVEIDTFKLKSMTRNACMSECGDDPYYYHAPSCPAPGRVSLPDYDWSFLGDDMGGKFHTAQNTPRAPGRRNAPPTPPKSVCGDHFPSYMANTQSFQAKLRSHSAPRQRPDAAVGPTKKRMSLNDIMASRSSFTGVRMQTPCNVREEYHF</sequence>
<feature type="region of interest" description="Disordered" evidence="4">
    <location>
        <begin position="260"/>
        <end position="288"/>
    </location>
</feature>
<evidence type="ECO:0000256" key="1">
    <source>
        <dbReference type="ARBA" id="ARBA00022860"/>
    </source>
</evidence>
<dbReference type="Gene3D" id="1.20.5.190">
    <property type="match status" value="1"/>
</dbReference>
<dbReference type="Proteomes" id="UP001152484">
    <property type="component" value="Unassembled WGS sequence"/>
</dbReference>
<keyword evidence="7" id="KW-1185">Reference proteome</keyword>
<dbReference type="GO" id="GO:0005516">
    <property type="term" value="F:calmodulin binding"/>
    <property type="evidence" value="ECO:0007669"/>
    <property type="project" value="UniProtKB-KW"/>
</dbReference>
<protein>
    <recommendedName>
        <fullName evidence="5">DUF4005 domain-containing protein</fullName>
    </recommendedName>
</protein>
<dbReference type="PANTHER" id="PTHR32295">
    <property type="entry name" value="IQ-DOMAIN 5-RELATED"/>
    <property type="match status" value="1"/>
</dbReference>
<dbReference type="Pfam" id="PF00612">
    <property type="entry name" value="IQ"/>
    <property type="match status" value="2"/>
</dbReference>
<dbReference type="PANTHER" id="PTHR32295:SF287">
    <property type="entry name" value="PROTEIN IQ-DOMAIN 26"/>
    <property type="match status" value="1"/>
</dbReference>
<name>A0A9P0VMU3_CUSEU</name>
<organism evidence="6 7">
    <name type="scientific">Cuscuta europaea</name>
    <name type="common">European dodder</name>
    <dbReference type="NCBI Taxonomy" id="41803"/>
    <lineage>
        <taxon>Eukaryota</taxon>
        <taxon>Viridiplantae</taxon>
        <taxon>Streptophyta</taxon>
        <taxon>Embryophyta</taxon>
        <taxon>Tracheophyta</taxon>
        <taxon>Spermatophyta</taxon>
        <taxon>Magnoliopsida</taxon>
        <taxon>eudicotyledons</taxon>
        <taxon>Gunneridae</taxon>
        <taxon>Pentapetalae</taxon>
        <taxon>asterids</taxon>
        <taxon>lamiids</taxon>
        <taxon>Solanales</taxon>
        <taxon>Convolvulaceae</taxon>
        <taxon>Cuscuteae</taxon>
        <taxon>Cuscuta</taxon>
        <taxon>Cuscuta subgen. Cuscuta</taxon>
    </lineage>
</organism>
<dbReference type="Pfam" id="PF13178">
    <property type="entry name" value="DUF4005"/>
    <property type="match status" value="1"/>
</dbReference>
<dbReference type="AlphaFoldDB" id="A0A9P0VMU3"/>
<feature type="region of interest" description="Disordered" evidence="4">
    <location>
        <begin position="304"/>
        <end position="324"/>
    </location>
</feature>
<comment type="caution">
    <text evidence="6">The sequence shown here is derived from an EMBL/GenBank/DDBJ whole genome shotgun (WGS) entry which is preliminary data.</text>
</comment>
<dbReference type="InterPro" id="IPR000048">
    <property type="entry name" value="IQ_motif_EF-hand-BS"/>
</dbReference>
<evidence type="ECO:0000313" key="6">
    <source>
        <dbReference type="EMBL" id="CAH9052570.1"/>
    </source>
</evidence>
<gene>
    <name evidence="6" type="ORF">CEURO_LOCUS364</name>
</gene>
<dbReference type="OrthoDB" id="1704267at2759"/>
<dbReference type="EMBL" id="CAMAPE010000002">
    <property type="protein sequence ID" value="CAH9052570.1"/>
    <property type="molecule type" value="Genomic_DNA"/>
</dbReference>
<feature type="domain" description="DUF4005" evidence="5">
    <location>
        <begin position="262"/>
        <end position="338"/>
    </location>
</feature>
<dbReference type="InterPro" id="IPR025064">
    <property type="entry name" value="DUF4005"/>
</dbReference>
<evidence type="ECO:0000256" key="4">
    <source>
        <dbReference type="SAM" id="MobiDB-lite"/>
    </source>
</evidence>
<evidence type="ECO:0000259" key="5">
    <source>
        <dbReference type="Pfam" id="PF13178"/>
    </source>
</evidence>
<evidence type="ECO:0000256" key="2">
    <source>
        <dbReference type="ARBA" id="ARBA00024341"/>
    </source>
</evidence>
<evidence type="ECO:0000313" key="7">
    <source>
        <dbReference type="Proteomes" id="UP001152484"/>
    </source>
</evidence>
<evidence type="ECO:0000256" key="3">
    <source>
        <dbReference type="ARBA" id="ARBA00024378"/>
    </source>
</evidence>